<dbReference type="PATRIC" id="fig|1280514.3.peg.1110"/>
<accession>A0A0D8HJZ3</accession>
<dbReference type="InterPro" id="IPR052733">
    <property type="entry name" value="Chloroplast_QOR"/>
</dbReference>
<dbReference type="SUPFAM" id="SSF51735">
    <property type="entry name" value="NAD(P)-binding Rossmann-fold domains"/>
    <property type="match status" value="1"/>
</dbReference>
<keyword evidence="3" id="KW-1185">Reference proteome</keyword>
<dbReference type="Gene3D" id="3.40.50.720">
    <property type="entry name" value="NAD(P)-binding Rossmann-like Domain"/>
    <property type="match status" value="1"/>
</dbReference>
<dbReference type="Proteomes" id="UP000032360">
    <property type="component" value="Unassembled WGS sequence"/>
</dbReference>
<evidence type="ECO:0000259" key="1">
    <source>
        <dbReference type="SMART" id="SM00829"/>
    </source>
</evidence>
<reference evidence="2 3" key="1">
    <citation type="submission" date="2015-01" db="EMBL/GenBank/DDBJ databases">
        <title>Draft genome of the acidophilic iron oxidizer Acidithrix ferrooxidans strain Py-F3.</title>
        <authorList>
            <person name="Poehlein A."/>
            <person name="Eisen S."/>
            <person name="Schloemann M."/>
            <person name="Johnson B.D."/>
            <person name="Daniel R."/>
            <person name="Muehling M."/>
        </authorList>
    </citation>
    <scope>NUCLEOTIDE SEQUENCE [LARGE SCALE GENOMIC DNA]</scope>
    <source>
        <strain evidence="2 3">Py-F3</strain>
    </source>
</reference>
<dbReference type="CDD" id="cd05289">
    <property type="entry name" value="MDR_like_2"/>
    <property type="match status" value="1"/>
</dbReference>
<protein>
    <submittedName>
        <fullName evidence="2">Zinc-type alcohol dehydrogenase-like protein</fullName>
    </submittedName>
</protein>
<dbReference type="Gene3D" id="3.90.180.10">
    <property type="entry name" value="Medium-chain alcohol dehydrogenases, catalytic domain"/>
    <property type="match status" value="1"/>
</dbReference>
<dbReference type="InterPro" id="IPR011032">
    <property type="entry name" value="GroES-like_sf"/>
</dbReference>
<dbReference type="PANTHER" id="PTHR44013">
    <property type="entry name" value="ZINC-TYPE ALCOHOL DEHYDROGENASE-LIKE PROTEIN C16A3.02C"/>
    <property type="match status" value="1"/>
</dbReference>
<dbReference type="Pfam" id="PF08240">
    <property type="entry name" value="ADH_N"/>
    <property type="match status" value="1"/>
</dbReference>
<dbReference type="Pfam" id="PF13602">
    <property type="entry name" value="ADH_zinc_N_2"/>
    <property type="match status" value="1"/>
</dbReference>
<dbReference type="EMBL" id="JXYS01000020">
    <property type="protein sequence ID" value="KJF18280.1"/>
    <property type="molecule type" value="Genomic_DNA"/>
</dbReference>
<dbReference type="AlphaFoldDB" id="A0A0D8HJZ3"/>
<proteinExistence type="predicted"/>
<dbReference type="SUPFAM" id="SSF50129">
    <property type="entry name" value="GroES-like"/>
    <property type="match status" value="1"/>
</dbReference>
<dbReference type="InterPro" id="IPR013154">
    <property type="entry name" value="ADH-like_N"/>
</dbReference>
<organism evidence="2 3">
    <name type="scientific">Acidithrix ferrooxidans</name>
    <dbReference type="NCBI Taxonomy" id="1280514"/>
    <lineage>
        <taxon>Bacteria</taxon>
        <taxon>Bacillati</taxon>
        <taxon>Actinomycetota</taxon>
        <taxon>Acidimicrobiia</taxon>
        <taxon>Acidimicrobiales</taxon>
        <taxon>Acidimicrobiaceae</taxon>
        <taxon>Acidithrix</taxon>
    </lineage>
</organism>
<dbReference type="InterPro" id="IPR036291">
    <property type="entry name" value="NAD(P)-bd_dom_sf"/>
</dbReference>
<evidence type="ECO:0000313" key="2">
    <source>
        <dbReference type="EMBL" id="KJF18280.1"/>
    </source>
</evidence>
<gene>
    <name evidence="2" type="ORF">AXFE_08470</name>
</gene>
<comment type="caution">
    <text evidence="2">The sequence shown here is derived from an EMBL/GenBank/DDBJ whole genome shotgun (WGS) entry which is preliminary data.</text>
</comment>
<name>A0A0D8HJZ3_9ACTN</name>
<dbReference type="RefSeq" id="WP_052604608.1">
    <property type="nucleotide sequence ID" value="NZ_JXYS01000020.1"/>
</dbReference>
<sequence>MKAIYYENYGGADVLQYGEVPEPKVGPDSVLVDISATSVNPVDWKITAGYLDQVLYTTFPIIPGWDASGVVAAKGPAASEIKEGDEVYGYIRMDFIHAGTFAERIAAPIRTLARKPKNLTFAEAACVPLAGLTAYQGLVNALGIQKDDTVFISAGAGGVGTFAIQIAKSLGANVIASASPLNHDFIASLGAEPVTYGADLIAGISKQASGGLDAYLDLNGGPEGHRPIELLKQSNRVASIADASVAQIGGKYVFVRPSIQDLNHLTKLIESEQIRPIVTESYALKDSADAFKSNMSGHTRGKISIVVK</sequence>
<dbReference type="InterPro" id="IPR020843">
    <property type="entry name" value="ER"/>
</dbReference>
<dbReference type="PANTHER" id="PTHR44013:SF1">
    <property type="entry name" value="ZINC-TYPE ALCOHOL DEHYDROGENASE-LIKE PROTEIN C16A3.02C"/>
    <property type="match status" value="1"/>
</dbReference>
<dbReference type="GO" id="GO:0016491">
    <property type="term" value="F:oxidoreductase activity"/>
    <property type="evidence" value="ECO:0007669"/>
    <property type="project" value="InterPro"/>
</dbReference>
<feature type="domain" description="Enoyl reductase (ER)" evidence="1">
    <location>
        <begin position="10"/>
        <end position="305"/>
    </location>
</feature>
<dbReference type="STRING" id="1280514.AXFE_08470"/>
<dbReference type="OrthoDB" id="3175656at2"/>
<evidence type="ECO:0000313" key="3">
    <source>
        <dbReference type="Proteomes" id="UP000032360"/>
    </source>
</evidence>
<dbReference type="SMART" id="SM00829">
    <property type="entry name" value="PKS_ER"/>
    <property type="match status" value="1"/>
</dbReference>